<dbReference type="InterPro" id="IPR001123">
    <property type="entry name" value="LeuE-type"/>
</dbReference>
<feature type="transmembrane region" description="Helical" evidence="6">
    <location>
        <begin position="114"/>
        <end position="138"/>
    </location>
</feature>
<dbReference type="EMBL" id="JFKA01000003">
    <property type="protein sequence ID" value="OSQ38834.1"/>
    <property type="molecule type" value="Genomic_DNA"/>
</dbReference>
<reference evidence="7 8" key="1">
    <citation type="submission" date="2014-03" db="EMBL/GenBank/DDBJ databases">
        <title>The draft genome sequence of Thalassospira mesophila JCM 18969.</title>
        <authorList>
            <person name="Lai Q."/>
            <person name="Shao Z."/>
        </authorList>
    </citation>
    <scope>NUCLEOTIDE SEQUENCE [LARGE SCALE GENOMIC DNA]</scope>
    <source>
        <strain evidence="7 8">JCM 18969</strain>
    </source>
</reference>
<keyword evidence="8" id="KW-1185">Reference proteome</keyword>
<dbReference type="GO" id="GO:0005886">
    <property type="term" value="C:plasma membrane"/>
    <property type="evidence" value="ECO:0007669"/>
    <property type="project" value="UniProtKB-SubCell"/>
</dbReference>
<dbReference type="OrthoDB" id="9804822at2"/>
<evidence type="ECO:0000256" key="2">
    <source>
        <dbReference type="ARBA" id="ARBA00022475"/>
    </source>
</evidence>
<dbReference type="GO" id="GO:0015171">
    <property type="term" value="F:amino acid transmembrane transporter activity"/>
    <property type="evidence" value="ECO:0007669"/>
    <property type="project" value="TreeGrafter"/>
</dbReference>
<sequence>MTFEIWATYAFACAIVLAIPGPTIMLVVSYALGKGRQTAWATVPGVALGDLTAMTVSLLGAGALLAASATAFSALKLVGAAYLVYLGVKMWREKPHQLEDSDETRRNRPSRMFLHAYVVTALNPKGIIFFIAFVPQFVIPHQPIMPQFAVLITTFVSLAVVNVVLWAVAAGTMREKFRSPRAMQIMGRTGGSVLIAAGLLTALARRANAAV</sequence>
<dbReference type="Proteomes" id="UP000193391">
    <property type="component" value="Unassembled WGS sequence"/>
</dbReference>
<evidence type="ECO:0000256" key="6">
    <source>
        <dbReference type="SAM" id="Phobius"/>
    </source>
</evidence>
<feature type="transmembrane region" description="Helical" evidence="6">
    <location>
        <begin position="144"/>
        <end position="173"/>
    </location>
</feature>
<comment type="caution">
    <text evidence="7">The sequence shown here is derived from an EMBL/GenBank/DDBJ whole genome shotgun (WGS) entry which is preliminary data.</text>
</comment>
<keyword evidence="4 6" id="KW-1133">Transmembrane helix</keyword>
<dbReference type="PIRSF" id="PIRSF006324">
    <property type="entry name" value="LeuE"/>
    <property type="match status" value="1"/>
</dbReference>
<dbReference type="AlphaFoldDB" id="A0A1Y2L1K2"/>
<feature type="transmembrane region" description="Helical" evidence="6">
    <location>
        <begin position="39"/>
        <end position="59"/>
    </location>
</feature>
<keyword evidence="2" id="KW-1003">Cell membrane</keyword>
<dbReference type="PANTHER" id="PTHR30086:SF20">
    <property type="entry name" value="ARGININE EXPORTER PROTEIN ARGO-RELATED"/>
    <property type="match status" value="1"/>
</dbReference>
<comment type="subcellular location">
    <subcellularLocation>
        <location evidence="1">Cell membrane</location>
        <topology evidence="1">Multi-pass membrane protein</topology>
    </subcellularLocation>
</comment>
<evidence type="ECO:0000313" key="7">
    <source>
        <dbReference type="EMBL" id="OSQ38834.1"/>
    </source>
</evidence>
<dbReference type="PANTHER" id="PTHR30086">
    <property type="entry name" value="ARGININE EXPORTER PROTEIN ARGO"/>
    <property type="match status" value="1"/>
</dbReference>
<evidence type="ECO:0000313" key="8">
    <source>
        <dbReference type="Proteomes" id="UP000193391"/>
    </source>
</evidence>
<protein>
    <submittedName>
        <fullName evidence="7">Lysine transporter LysE</fullName>
    </submittedName>
</protein>
<name>A0A1Y2L1K2_9PROT</name>
<dbReference type="Pfam" id="PF01810">
    <property type="entry name" value="LysE"/>
    <property type="match status" value="1"/>
</dbReference>
<accession>A0A1Y2L1K2</accession>
<evidence type="ECO:0000256" key="3">
    <source>
        <dbReference type="ARBA" id="ARBA00022692"/>
    </source>
</evidence>
<evidence type="ECO:0000256" key="4">
    <source>
        <dbReference type="ARBA" id="ARBA00022989"/>
    </source>
</evidence>
<feature type="transmembrane region" description="Helical" evidence="6">
    <location>
        <begin position="6"/>
        <end position="32"/>
    </location>
</feature>
<organism evidence="7 8">
    <name type="scientific">Thalassospira mesophila</name>
    <dbReference type="NCBI Taxonomy" id="1293891"/>
    <lineage>
        <taxon>Bacteria</taxon>
        <taxon>Pseudomonadati</taxon>
        <taxon>Pseudomonadota</taxon>
        <taxon>Alphaproteobacteria</taxon>
        <taxon>Rhodospirillales</taxon>
        <taxon>Thalassospiraceae</taxon>
        <taxon>Thalassospira</taxon>
    </lineage>
</organism>
<dbReference type="RefSeq" id="WP_085581545.1">
    <property type="nucleotide sequence ID" value="NZ_JFKA01000003.1"/>
</dbReference>
<proteinExistence type="predicted"/>
<keyword evidence="3 6" id="KW-0812">Transmembrane</keyword>
<feature type="transmembrane region" description="Helical" evidence="6">
    <location>
        <begin position="65"/>
        <end position="88"/>
    </location>
</feature>
<keyword evidence="5 6" id="KW-0472">Membrane</keyword>
<evidence type="ECO:0000256" key="1">
    <source>
        <dbReference type="ARBA" id="ARBA00004651"/>
    </source>
</evidence>
<evidence type="ECO:0000256" key="5">
    <source>
        <dbReference type="ARBA" id="ARBA00023136"/>
    </source>
</evidence>
<feature type="transmembrane region" description="Helical" evidence="6">
    <location>
        <begin position="185"/>
        <end position="204"/>
    </location>
</feature>
<gene>
    <name evidence="7" type="ORF">TMES_08660</name>
</gene>